<dbReference type="EMBL" id="JBHUDK010000004">
    <property type="protein sequence ID" value="MFD1598312.1"/>
    <property type="molecule type" value="Genomic_DNA"/>
</dbReference>
<sequence length="315" mass="32940">MTRRDGAGTPSHADVLTVTMNPAVDHTLTVEEPLREGEVARTDDAQFDAGGKGINVSQYLTALGVEAPATGFLGGPFGRMIAETLDDDGVARDFVEIDGRTRLNTTVLSPDGEYKINHNGPVVGREDVDALVERVRDRGPDRLVVAGSLPRGIDADVVDRLAGAGPWETAVDMGGSVLERLSGAYLVCKPNRSELGEATGRAVETVEDAASAAAELRERGYRYVLASLGADGALLVSESDALYAPALPVDVVDTVGAGDALLSGFLAGLARGEPIEDALRTAVVVAARVVSVSGTSVPAFDDVFENREQVTVTRV</sequence>
<keyword evidence="3" id="KW-0547">Nucleotide-binding</keyword>
<dbReference type="InterPro" id="IPR029056">
    <property type="entry name" value="Ribokinase-like"/>
</dbReference>
<evidence type="ECO:0000313" key="7">
    <source>
        <dbReference type="EMBL" id="MFD1598312.1"/>
    </source>
</evidence>
<dbReference type="InterPro" id="IPR002173">
    <property type="entry name" value="Carboh/pur_kinase_PfkB_CS"/>
</dbReference>
<dbReference type="InterPro" id="IPR054902">
    <property type="entry name" value="pfkB_Halo"/>
</dbReference>
<dbReference type="PANTHER" id="PTHR46566">
    <property type="entry name" value="1-PHOSPHOFRUCTOKINASE-RELATED"/>
    <property type="match status" value="1"/>
</dbReference>
<protein>
    <submittedName>
        <fullName evidence="7">1-phosphofructokinase</fullName>
        <ecNumber evidence="7">2.7.1.56</ecNumber>
    </submittedName>
</protein>
<proteinExistence type="inferred from homology"/>
<evidence type="ECO:0000256" key="2">
    <source>
        <dbReference type="ARBA" id="ARBA00022679"/>
    </source>
</evidence>
<dbReference type="GO" id="GO:0008662">
    <property type="term" value="F:1-phosphofructokinase activity"/>
    <property type="evidence" value="ECO:0007669"/>
    <property type="project" value="UniProtKB-EC"/>
</dbReference>
<organism evidence="7 8">
    <name type="scientific">Halobellus rarus</name>
    <dbReference type="NCBI Taxonomy" id="1126237"/>
    <lineage>
        <taxon>Archaea</taxon>
        <taxon>Methanobacteriati</taxon>
        <taxon>Methanobacteriota</taxon>
        <taxon>Stenosarchaea group</taxon>
        <taxon>Halobacteria</taxon>
        <taxon>Halobacteriales</taxon>
        <taxon>Haloferacaceae</taxon>
        <taxon>Halobellus</taxon>
    </lineage>
</organism>
<dbReference type="PIRSF" id="PIRSF000535">
    <property type="entry name" value="1PFK/6PFK/LacC"/>
    <property type="match status" value="1"/>
</dbReference>
<dbReference type="Pfam" id="PF00294">
    <property type="entry name" value="PfkB"/>
    <property type="match status" value="1"/>
</dbReference>
<dbReference type="RefSeq" id="WP_256422570.1">
    <property type="nucleotide sequence ID" value="NZ_JANHDI010000013.1"/>
</dbReference>
<keyword evidence="2 7" id="KW-0808">Transferase</keyword>
<keyword evidence="4" id="KW-0418">Kinase</keyword>
<dbReference type="InterPro" id="IPR017583">
    <property type="entry name" value="Tagatose/fructose_Pkinase"/>
</dbReference>
<comment type="similarity">
    <text evidence="1">Belongs to the carbohydrate kinase PfkB family.</text>
</comment>
<evidence type="ECO:0000256" key="4">
    <source>
        <dbReference type="ARBA" id="ARBA00022777"/>
    </source>
</evidence>
<dbReference type="PROSITE" id="PS00583">
    <property type="entry name" value="PFKB_KINASES_1"/>
    <property type="match status" value="1"/>
</dbReference>
<dbReference type="PROSITE" id="PS00584">
    <property type="entry name" value="PFKB_KINASES_2"/>
    <property type="match status" value="1"/>
</dbReference>
<name>A0ABD6CMD8_9EURY</name>
<keyword evidence="5" id="KW-0067">ATP-binding</keyword>
<evidence type="ECO:0000313" key="8">
    <source>
        <dbReference type="Proteomes" id="UP001597085"/>
    </source>
</evidence>
<feature type="domain" description="Carbohydrate kinase PfkB" evidence="6">
    <location>
        <begin position="21"/>
        <end position="297"/>
    </location>
</feature>
<dbReference type="AlphaFoldDB" id="A0ABD6CMD8"/>
<dbReference type="CDD" id="cd01164">
    <property type="entry name" value="FruK_PfkB_like"/>
    <property type="match status" value="1"/>
</dbReference>
<reference evidence="7 8" key="1">
    <citation type="journal article" date="2019" name="Int. J. Syst. Evol. Microbiol.">
        <title>The Global Catalogue of Microorganisms (GCM) 10K type strain sequencing project: providing services to taxonomists for standard genome sequencing and annotation.</title>
        <authorList>
            <consortium name="The Broad Institute Genomics Platform"/>
            <consortium name="The Broad Institute Genome Sequencing Center for Infectious Disease"/>
            <person name="Wu L."/>
            <person name="Ma J."/>
        </authorList>
    </citation>
    <scope>NUCLEOTIDE SEQUENCE [LARGE SCALE GENOMIC DNA]</scope>
    <source>
        <strain evidence="7 8">CGMCC 1.12121</strain>
    </source>
</reference>
<dbReference type="NCBIfam" id="TIGR03168">
    <property type="entry name" value="1-PFK"/>
    <property type="match status" value="1"/>
</dbReference>
<evidence type="ECO:0000256" key="5">
    <source>
        <dbReference type="ARBA" id="ARBA00022840"/>
    </source>
</evidence>
<dbReference type="SUPFAM" id="SSF53613">
    <property type="entry name" value="Ribokinase-like"/>
    <property type="match status" value="1"/>
</dbReference>
<evidence type="ECO:0000256" key="3">
    <source>
        <dbReference type="ARBA" id="ARBA00022741"/>
    </source>
</evidence>
<dbReference type="PANTHER" id="PTHR46566:SF2">
    <property type="entry name" value="ATP-DEPENDENT 6-PHOSPHOFRUCTOKINASE ISOZYME 2"/>
    <property type="match status" value="1"/>
</dbReference>
<keyword evidence="8" id="KW-1185">Reference proteome</keyword>
<dbReference type="NCBIfam" id="NF041320">
    <property type="entry name" value="pfkB_Halo"/>
    <property type="match status" value="1"/>
</dbReference>
<dbReference type="Proteomes" id="UP001597085">
    <property type="component" value="Unassembled WGS sequence"/>
</dbReference>
<gene>
    <name evidence="7" type="primary">pfkB</name>
    <name evidence="7" type="ORF">ACFSBX_04995</name>
</gene>
<dbReference type="InterPro" id="IPR011611">
    <property type="entry name" value="PfkB_dom"/>
</dbReference>
<evidence type="ECO:0000256" key="1">
    <source>
        <dbReference type="ARBA" id="ARBA00010688"/>
    </source>
</evidence>
<evidence type="ECO:0000259" key="6">
    <source>
        <dbReference type="Pfam" id="PF00294"/>
    </source>
</evidence>
<accession>A0ABD6CMD8</accession>
<comment type="caution">
    <text evidence="7">The sequence shown here is derived from an EMBL/GenBank/DDBJ whole genome shotgun (WGS) entry which is preliminary data.</text>
</comment>
<dbReference type="GO" id="GO:0005524">
    <property type="term" value="F:ATP binding"/>
    <property type="evidence" value="ECO:0007669"/>
    <property type="project" value="UniProtKB-KW"/>
</dbReference>
<dbReference type="Gene3D" id="3.40.1190.20">
    <property type="match status" value="1"/>
</dbReference>
<dbReference type="EC" id="2.7.1.56" evidence="7"/>